<keyword evidence="3" id="KW-1185">Reference proteome</keyword>
<organism evidence="2 3">
    <name type="scientific">Paenibacillus contaminans</name>
    <dbReference type="NCBI Taxonomy" id="450362"/>
    <lineage>
        <taxon>Bacteria</taxon>
        <taxon>Bacillati</taxon>
        <taxon>Bacillota</taxon>
        <taxon>Bacilli</taxon>
        <taxon>Bacillales</taxon>
        <taxon>Paenibacillaceae</taxon>
        <taxon>Paenibacillus</taxon>
    </lineage>
</organism>
<dbReference type="NCBIfam" id="TIGR02837">
    <property type="entry name" value="spore_II_R"/>
    <property type="match status" value="1"/>
</dbReference>
<evidence type="ECO:0000256" key="1">
    <source>
        <dbReference type="SAM" id="MobiDB-lite"/>
    </source>
</evidence>
<evidence type="ECO:0000313" key="2">
    <source>
        <dbReference type="EMBL" id="RAV17335.1"/>
    </source>
</evidence>
<comment type="caution">
    <text evidence="2">The sequence shown here is derived from an EMBL/GenBank/DDBJ whole genome shotgun (WGS) entry which is preliminary data.</text>
</comment>
<dbReference type="RefSeq" id="WP_113034186.1">
    <property type="nucleotide sequence ID" value="NZ_QMFB01000019.1"/>
</dbReference>
<reference evidence="2 3" key="1">
    <citation type="journal article" date="2009" name="Int. J. Syst. Evol. Microbiol.">
        <title>Paenibacillus contaminans sp. nov., isolated from a contaminated laboratory plate.</title>
        <authorList>
            <person name="Chou J.H."/>
            <person name="Lee J.H."/>
            <person name="Lin M.C."/>
            <person name="Chang P.S."/>
            <person name="Arun A.B."/>
            <person name="Young C.C."/>
            <person name="Chen W.M."/>
        </authorList>
    </citation>
    <scope>NUCLEOTIDE SEQUENCE [LARGE SCALE GENOMIC DNA]</scope>
    <source>
        <strain evidence="2 3">CKOBP-6</strain>
    </source>
</reference>
<protein>
    <submittedName>
        <fullName evidence="2">Stage II sporulation protein R</fullName>
    </submittedName>
</protein>
<gene>
    <name evidence="2" type="primary">spoIIR</name>
    <name evidence="2" type="ORF">DQG23_27225</name>
</gene>
<dbReference type="InterPro" id="IPR014202">
    <property type="entry name" value="Spore_II_R"/>
</dbReference>
<dbReference type="PROSITE" id="PS51257">
    <property type="entry name" value="PROKAR_LIPOPROTEIN"/>
    <property type="match status" value="1"/>
</dbReference>
<dbReference type="Pfam" id="PF09551">
    <property type="entry name" value="Spore_II_R"/>
    <property type="match status" value="1"/>
</dbReference>
<dbReference type="AlphaFoldDB" id="A0A329MB47"/>
<feature type="compositionally biased region" description="Basic and acidic residues" evidence="1">
    <location>
        <begin position="193"/>
        <end position="202"/>
    </location>
</feature>
<feature type="compositionally biased region" description="Basic and acidic residues" evidence="1">
    <location>
        <begin position="172"/>
        <end position="183"/>
    </location>
</feature>
<dbReference type="Proteomes" id="UP000250369">
    <property type="component" value="Unassembled WGS sequence"/>
</dbReference>
<accession>A0A329MB47</accession>
<dbReference type="EMBL" id="QMFB01000019">
    <property type="protein sequence ID" value="RAV17335.1"/>
    <property type="molecule type" value="Genomic_DNA"/>
</dbReference>
<dbReference type="OrthoDB" id="9793324at2"/>
<name>A0A329MB47_9BACL</name>
<proteinExistence type="predicted"/>
<evidence type="ECO:0000313" key="3">
    <source>
        <dbReference type="Proteomes" id="UP000250369"/>
    </source>
</evidence>
<feature type="region of interest" description="Disordered" evidence="1">
    <location>
        <begin position="172"/>
        <end position="211"/>
    </location>
</feature>
<sequence length="271" mass="29925">MVKRVSFRQYAYVIFAMLVMIACWETNKSNAAVVGSDIPSEAIRLRILANSDAVQDQAIKRVIRDAIIAEMDKWVSEPQGIDQARQTVRDHLPELGELVGKQLAEHGYTYGYSVELGIVPFPTKMYGNRIYPAGNYEALRVTLGKGEGQNWWCVLFPPLCFVDAASGEAVAEEKTDSRKKADSPKAVPLSAKAPKEDDKRGSAESVGTKSLSAKAKDAKAETIAKHTSIAVSDMGKQKTIETTQLGERPAMKFFLWEKTKSVFSSIKSWFA</sequence>